<dbReference type="Proteomes" id="UP000245634">
    <property type="component" value="Unassembled WGS sequence"/>
</dbReference>
<dbReference type="PANTHER" id="PTHR32432:SF13">
    <property type="entry name" value="ETHANOLAMINE AMMONIA-LYASE REACTIVASE EUTA"/>
    <property type="match status" value="1"/>
</dbReference>
<dbReference type="AlphaFoldDB" id="A0A316D652"/>
<dbReference type="InterPro" id="IPR009377">
    <property type="entry name" value="EutA"/>
</dbReference>
<dbReference type="InterPro" id="IPR050696">
    <property type="entry name" value="FtsA/MreB"/>
</dbReference>
<name>A0A316D652_9BACL</name>
<dbReference type="RefSeq" id="WP_170119489.1">
    <property type="nucleotide sequence ID" value="NZ_QGGL01000013.1"/>
</dbReference>
<reference evidence="1 2" key="1">
    <citation type="submission" date="2018-05" db="EMBL/GenBank/DDBJ databases">
        <title>Genomic Encyclopedia of Type Strains, Phase IV (KMG-IV): sequencing the most valuable type-strain genomes for metagenomic binning, comparative biology and taxonomic classification.</title>
        <authorList>
            <person name="Goeker M."/>
        </authorList>
    </citation>
    <scope>NUCLEOTIDE SEQUENCE [LARGE SCALE GENOMIC DNA]</scope>
    <source>
        <strain evidence="1 2">DSM 18773</strain>
    </source>
</reference>
<dbReference type="Gene3D" id="3.30.420.40">
    <property type="match status" value="1"/>
</dbReference>
<accession>A0A316D652</accession>
<dbReference type="SUPFAM" id="SSF53067">
    <property type="entry name" value="Actin-like ATPase domain"/>
    <property type="match status" value="1"/>
</dbReference>
<proteinExistence type="predicted"/>
<protein>
    <submittedName>
        <fullName evidence="1">Ethanolamine utilization protein EutA</fullName>
    </submittedName>
</protein>
<comment type="caution">
    <text evidence="1">The sequence shown here is derived from an EMBL/GenBank/DDBJ whole genome shotgun (WGS) entry which is preliminary data.</text>
</comment>
<dbReference type="PIRSF" id="PIRSF012293">
    <property type="entry name" value="EutA"/>
    <property type="match status" value="1"/>
</dbReference>
<keyword evidence="2" id="KW-1185">Reference proteome</keyword>
<evidence type="ECO:0000313" key="1">
    <source>
        <dbReference type="EMBL" id="PWK09663.1"/>
    </source>
</evidence>
<dbReference type="InterPro" id="IPR043129">
    <property type="entry name" value="ATPase_NBD"/>
</dbReference>
<dbReference type="PANTHER" id="PTHR32432">
    <property type="entry name" value="CELL DIVISION PROTEIN FTSA-RELATED"/>
    <property type="match status" value="1"/>
</dbReference>
<gene>
    <name evidence="1" type="ORF">C7459_11399</name>
</gene>
<dbReference type="Pfam" id="PF06277">
    <property type="entry name" value="EutA"/>
    <property type="match status" value="1"/>
</dbReference>
<dbReference type="EMBL" id="QGGL01000013">
    <property type="protein sequence ID" value="PWK09663.1"/>
    <property type="molecule type" value="Genomic_DNA"/>
</dbReference>
<sequence>MDEIISVGLDIGSSTTKLVISRLYLENVARFGGMPRVQVVQRTVFHQSRMFQTPLRTPDEVDIPAIQELLAAEYAVAGIVPTDVGSGAVIITGETATRTNAKAVVASLAERAGAFVVATAGPDLEGILAGRGARAAQWSEDTRRTVVNVDIGGGTANLAVFTNGVVVGTCTLHIGGKMLIWDETTQRVTRIAEPFQRYLDRLGLPVPLGTELTDALLHELTAPVRDTLIRCIRKQMNDTDRLLLLGHEPNWPDDVQDVMLSGGVPASLEEQVLAFTDFGRPLAEALVTAPELLAKNVRVAENAGRATVIGAGVQSIEVSGATVYLTPEELPLKNIPVLPCSLAGFTLEESEEQLLTYLESVVSNALLPAPWALYVSDLPARMSFAKITRLAGALASLSGWEVIAMEEDLGLVLGQSIAALRTGQTLICLDQVELGHGDYIDVGAPLESGVVPLVVKTLVFPSETQREERGVLR</sequence>
<evidence type="ECO:0000313" key="2">
    <source>
        <dbReference type="Proteomes" id="UP000245634"/>
    </source>
</evidence>
<organism evidence="1 2">
    <name type="scientific">Tumebacillus permanentifrigoris</name>
    <dbReference type="NCBI Taxonomy" id="378543"/>
    <lineage>
        <taxon>Bacteria</taxon>
        <taxon>Bacillati</taxon>
        <taxon>Bacillota</taxon>
        <taxon>Bacilli</taxon>
        <taxon>Bacillales</taxon>
        <taxon>Alicyclobacillaceae</taxon>
        <taxon>Tumebacillus</taxon>
    </lineage>
</organism>